<dbReference type="AlphaFoldDB" id="A0AAD7FBV8"/>
<proteinExistence type="predicted"/>
<dbReference type="EMBL" id="JARKIF010000034">
    <property type="protein sequence ID" value="KAJ7610981.1"/>
    <property type="molecule type" value="Genomic_DNA"/>
</dbReference>
<keyword evidence="2" id="KW-1185">Reference proteome</keyword>
<gene>
    <name evidence="1" type="ORF">FB45DRAFT_329362</name>
</gene>
<organism evidence="1 2">
    <name type="scientific">Roridomyces roridus</name>
    <dbReference type="NCBI Taxonomy" id="1738132"/>
    <lineage>
        <taxon>Eukaryota</taxon>
        <taxon>Fungi</taxon>
        <taxon>Dikarya</taxon>
        <taxon>Basidiomycota</taxon>
        <taxon>Agaricomycotina</taxon>
        <taxon>Agaricomycetes</taxon>
        <taxon>Agaricomycetidae</taxon>
        <taxon>Agaricales</taxon>
        <taxon>Marasmiineae</taxon>
        <taxon>Mycenaceae</taxon>
        <taxon>Roridomyces</taxon>
    </lineage>
</organism>
<evidence type="ECO:0000313" key="2">
    <source>
        <dbReference type="Proteomes" id="UP001221142"/>
    </source>
</evidence>
<comment type="caution">
    <text evidence="1">The sequence shown here is derived from an EMBL/GenBank/DDBJ whole genome shotgun (WGS) entry which is preliminary data.</text>
</comment>
<reference evidence="1" key="1">
    <citation type="submission" date="2023-03" db="EMBL/GenBank/DDBJ databases">
        <title>Massive genome expansion in bonnet fungi (Mycena s.s.) driven by repeated elements and novel gene families across ecological guilds.</title>
        <authorList>
            <consortium name="Lawrence Berkeley National Laboratory"/>
            <person name="Harder C.B."/>
            <person name="Miyauchi S."/>
            <person name="Viragh M."/>
            <person name="Kuo A."/>
            <person name="Thoen E."/>
            <person name="Andreopoulos B."/>
            <person name="Lu D."/>
            <person name="Skrede I."/>
            <person name="Drula E."/>
            <person name="Henrissat B."/>
            <person name="Morin E."/>
            <person name="Kohler A."/>
            <person name="Barry K."/>
            <person name="LaButti K."/>
            <person name="Morin E."/>
            <person name="Salamov A."/>
            <person name="Lipzen A."/>
            <person name="Mereny Z."/>
            <person name="Hegedus B."/>
            <person name="Baldrian P."/>
            <person name="Stursova M."/>
            <person name="Weitz H."/>
            <person name="Taylor A."/>
            <person name="Grigoriev I.V."/>
            <person name="Nagy L.G."/>
            <person name="Martin F."/>
            <person name="Kauserud H."/>
        </authorList>
    </citation>
    <scope>NUCLEOTIDE SEQUENCE</scope>
    <source>
        <strain evidence="1">9284</strain>
    </source>
</reference>
<protein>
    <submittedName>
        <fullName evidence="1">Uncharacterized protein</fullName>
    </submittedName>
</protein>
<dbReference type="Proteomes" id="UP001221142">
    <property type="component" value="Unassembled WGS sequence"/>
</dbReference>
<evidence type="ECO:0000313" key="1">
    <source>
        <dbReference type="EMBL" id="KAJ7610981.1"/>
    </source>
</evidence>
<name>A0AAD7FBV8_9AGAR</name>
<sequence length="390" mass="44426">MHLIWLPFRGSVKTTLTTTTMSLAQELIDSILDEVNDFASLKTCSLVASSFRCRSQRILYRRVRLLDNYGPIRALLHDSPRIASYIEQLDIHLPSRGELYWTKEHLRMILETYKLANVRRCLLRDSGWASSHLILTEMSAALIEFLSRQSLSELILTSLYDIPVHLFLRFFAFAPKVQLCDIRIGSTEVMPIASHSGPQLLVVASKCDSVCDLFLRPRFLPYLASLRSLAITPDPNSDELQLISNVCSTLHHLHLFRPMGIPTLPFSFRQLRSVQFDFELHVLTWEWECISHFVAPTSCPRLQKIIFHATFWAQLSVDRELLDLLDAALATHPGRPCMTWIMHPVEFGTSVVGRLGSFSDWVSAVHGWMPKTLADDRLVVEVDGDVTRVA</sequence>
<accession>A0AAD7FBV8</accession>